<keyword evidence="3" id="KW-1185">Reference proteome</keyword>
<proteinExistence type="predicted"/>
<organism evidence="2 3">
    <name type="scientific">Gaopeijia maritima</name>
    <dbReference type="NCBI Taxonomy" id="3119007"/>
    <lineage>
        <taxon>Bacteria</taxon>
        <taxon>Pseudomonadati</taxon>
        <taxon>Gemmatimonadota</taxon>
        <taxon>Longimicrobiia</taxon>
        <taxon>Gaopeijiales</taxon>
        <taxon>Gaopeijiaceae</taxon>
        <taxon>Gaopeijia</taxon>
    </lineage>
</organism>
<feature type="chain" id="PRO_5045609820" description="Outer membrane protein beta-barrel domain-containing protein" evidence="1">
    <location>
        <begin position="27"/>
        <end position="197"/>
    </location>
</feature>
<dbReference type="RefSeq" id="WP_405277747.1">
    <property type="nucleotide sequence ID" value="NZ_CP144380.1"/>
</dbReference>
<comment type="caution">
    <text evidence="2">The sequence shown here is derived from an EMBL/GenBank/DDBJ whole genome shotgun (WGS) entry which is preliminary data.</text>
</comment>
<evidence type="ECO:0000256" key="1">
    <source>
        <dbReference type="SAM" id="SignalP"/>
    </source>
</evidence>
<dbReference type="Proteomes" id="UP001484239">
    <property type="component" value="Unassembled WGS sequence"/>
</dbReference>
<gene>
    <name evidence="2" type="ORF">WI372_03425</name>
</gene>
<protein>
    <recommendedName>
        <fullName evidence="4">Outer membrane protein beta-barrel domain-containing protein</fullName>
    </recommendedName>
</protein>
<evidence type="ECO:0000313" key="2">
    <source>
        <dbReference type="EMBL" id="MEK9500035.1"/>
    </source>
</evidence>
<name>A0ABU9E7W6_9BACT</name>
<sequence length="197" mass="19666">MRFPSRISISSLLRDACALLPLVVCAPLAAQSEPSGALPAAVEAQVGVTRVTGVSAGYAGVAATLGLGGGLRIGGGAWSVLRRIDEGPVLEGMGLDLGIGYGGALLEYRPAAAPVSARLLMGGGAATLRTIPVGTPFDTETFVVIEPSIVAETVVSGPLSLGVTAGYRITRGVDPRFLPAASGLGGFGGSVVVRLGR</sequence>
<accession>A0ABU9E7W6</accession>
<evidence type="ECO:0008006" key="4">
    <source>
        <dbReference type="Google" id="ProtNLM"/>
    </source>
</evidence>
<reference evidence="2 3" key="1">
    <citation type="submission" date="2024-02" db="EMBL/GenBank/DDBJ databases">
        <title>A novel Gemmatimonadota bacterium.</title>
        <authorList>
            <person name="Du Z.-J."/>
            <person name="Ye Y.-Q."/>
        </authorList>
    </citation>
    <scope>NUCLEOTIDE SEQUENCE [LARGE SCALE GENOMIC DNA]</scope>
    <source>
        <strain evidence="2 3">DH-20</strain>
    </source>
</reference>
<keyword evidence="1" id="KW-0732">Signal</keyword>
<feature type="signal peptide" evidence="1">
    <location>
        <begin position="1"/>
        <end position="26"/>
    </location>
</feature>
<dbReference type="EMBL" id="JBBHLI010000001">
    <property type="protein sequence ID" value="MEK9500035.1"/>
    <property type="molecule type" value="Genomic_DNA"/>
</dbReference>
<evidence type="ECO:0000313" key="3">
    <source>
        <dbReference type="Proteomes" id="UP001484239"/>
    </source>
</evidence>